<dbReference type="Pfam" id="PF13193">
    <property type="entry name" value="AMP-binding_C"/>
    <property type="match status" value="1"/>
</dbReference>
<dbReference type="GO" id="GO:0031956">
    <property type="term" value="F:medium-chain fatty acid-CoA ligase activity"/>
    <property type="evidence" value="ECO:0007669"/>
    <property type="project" value="TreeGrafter"/>
</dbReference>
<dbReference type="Gene3D" id="3.40.50.12780">
    <property type="entry name" value="N-terminal domain of ligase-like"/>
    <property type="match status" value="1"/>
</dbReference>
<sequence>MLRVQPELARQYEQQGYWENVSFHGYLRRNAQRTPDRLAVIDSHASVTWAQLLDRVDRTATGLLALGIRAGDTVGLQIPNRIEFFDVRFALVRIGVRALTLAPDLRDKELAGALQNSQCRALISLSDYRGFDHRAMFERLQPQVPSLQWYVLADASAESGLPSLRQWLQSPADHARLAQVPELPAQEVDLLMMTSGTTGLPKLCGRTPNVFAYRARGMDERIGLRAEDRLLSLAPITQGVGQLFGLACTLVAGATVVLLEKFDADEAVEAIARKQVTMIAGVPTHVLRMMASPAMEHADLSRLRLIVTGAAACPPAKQREIEERFGCPTLNYYGMGEIGIPAIPRAGDPPAIRHETSGPMIDGMELRVVDDLGNDLPPGERGELLVRGPAASSGYLGDDEGNARLFDAQGWAHSGDLGYLDAGGVLHIAGRKKDLIIRGGLNIVPKELEDLISTHPAVRQVAVIGVPDVELGERACAVASMRPGHSIDLPGLIAFIKERGISTYKLPERLEIQDDLPLNPIGKVDVRAIKAQMAEKDKQGQT</sequence>
<evidence type="ECO:0000259" key="3">
    <source>
        <dbReference type="Pfam" id="PF00501"/>
    </source>
</evidence>
<keyword evidence="2" id="KW-0436">Ligase</keyword>
<dbReference type="SUPFAM" id="SSF56801">
    <property type="entry name" value="Acetyl-CoA synthetase-like"/>
    <property type="match status" value="1"/>
</dbReference>
<gene>
    <name evidence="5" type="ORF">UFOPK2992_00027</name>
</gene>
<dbReference type="InterPro" id="IPR020845">
    <property type="entry name" value="AMP-binding_CS"/>
</dbReference>
<reference evidence="5" key="1">
    <citation type="submission" date="2020-05" db="EMBL/GenBank/DDBJ databases">
        <authorList>
            <person name="Chiriac C."/>
            <person name="Salcher M."/>
            <person name="Ghai R."/>
            <person name="Kavagutti S V."/>
        </authorList>
    </citation>
    <scope>NUCLEOTIDE SEQUENCE</scope>
</reference>
<dbReference type="Gene3D" id="3.30.300.30">
    <property type="match status" value="1"/>
</dbReference>
<evidence type="ECO:0000313" key="5">
    <source>
        <dbReference type="EMBL" id="CAB4785268.1"/>
    </source>
</evidence>
<dbReference type="PANTHER" id="PTHR43201">
    <property type="entry name" value="ACYL-COA SYNTHETASE"/>
    <property type="match status" value="1"/>
</dbReference>
<dbReference type="GO" id="GO:0006631">
    <property type="term" value="P:fatty acid metabolic process"/>
    <property type="evidence" value="ECO:0007669"/>
    <property type="project" value="TreeGrafter"/>
</dbReference>
<accession>A0A6J6WQR7</accession>
<dbReference type="PROSITE" id="PS00455">
    <property type="entry name" value="AMP_BINDING"/>
    <property type="match status" value="1"/>
</dbReference>
<evidence type="ECO:0000256" key="2">
    <source>
        <dbReference type="ARBA" id="ARBA00022598"/>
    </source>
</evidence>
<comment type="similarity">
    <text evidence="1">Belongs to the ATP-dependent AMP-binding enzyme family.</text>
</comment>
<evidence type="ECO:0000259" key="4">
    <source>
        <dbReference type="Pfam" id="PF13193"/>
    </source>
</evidence>
<proteinExistence type="inferred from homology"/>
<protein>
    <submittedName>
        <fullName evidence="5">Unannotated protein</fullName>
    </submittedName>
</protein>
<evidence type="ECO:0000256" key="1">
    <source>
        <dbReference type="ARBA" id="ARBA00006432"/>
    </source>
</evidence>
<name>A0A6J6WQR7_9ZZZZ</name>
<dbReference type="InterPro" id="IPR025110">
    <property type="entry name" value="AMP-bd_C"/>
</dbReference>
<dbReference type="AlphaFoldDB" id="A0A6J6WQR7"/>
<dbReference type="PANTHER" id="PTHR43201:SF5">
    <property type="entry name" value="MEDIUM-CHAIN ACYL-COA LIGASE ACSF2, MITOCHONDRIAL"/>
    <property type="match status" value="1"/>
</dbReference>
<dbReference type="EMBL" id="CAFAAI010000002">
    <property type="protein sequence ID" value="CAB4785268.1"/>
    <property type="molecule type" value="Genomic_DNA"/>
</dbReference>
<dbReference type="InterPro" id="IPR045851">
    <property type="entry name" value="AMP-bd_C_sf"/>
</dbReference>
<dbReference type="InterPro" id="IPR042099">
    <property type="entry name" value="ANL_N_sf"/>
</dbReference>
<dbReference type="InterPro" id="IPR000873">
    <property type="entry name" value="AMP-dep_synth/lig_dom"/>
</dbReference>
<feature type="domain" description="AMP-binding enzyme C-terminal" evidence="4">
    <location>
        <begin position="447"/>
        <end position="523"/>
    </location>
</feature>
<dbReference type="Pfam" id="PF00501">
    <property type="entry name" value="AMP-binding"/>
    <property type="match status" value="1"/>
</dbReference>
<organism evidence="5">
    <name type="scientific">freshwater metagenome</name>
    <dbReference type="NCBI Taxonomy" id="449393"/>
    <lineage>
        <taxon>unclassified sequences</taxon>
        <taxon>metagenomes</taxon>
        <taxon>ecological metagenomes</taxon>
    </lineage>
</organism>
<feature type="domain" description="AMP-dependent synthetase/ligase" evidence="3">
    <location>
        <begin position="27"/>
        <end position="396"/>
    </location>
</feature>